<gene>
    <name evidence="3" type="ORF">DQK91_11740</name>
</gene>
<dbReference type="Pfam" id="PF22807">
    <property type="entry name" value="TrAA12"/>
    <property type="match status" value="1"/>
</dbReference>
<dbReference type="InterPro" id="IPR011041">
    <property type="entry name" value="Quinoprot_gluc/sorb_DH_b-prop"/>
</dbReference>
<evidence type="ECO:0000256" key="1">
    <source>
        <dbReference type="SAM" id="Phobius"/>
    </source>
</evidence>
<feature type="domain" description="Pyrroloquinoline quinone-dependent pyranose dehydrogenase beta-propeller" evidence="2">
    <location>
        <begin position="127"/>
        <end position="465"/>
    </location>
</feature>
<dbReference type="InterPro" id="IPR011042">
    <property type="entry name" value="6-blade_b-propeller_TolB-like"/>
</dbReference>
<dbReference type="SUPFAM" id="SSF50952">
    <property type="entry name" value="Soluble quinoprotein glucose dehydrogenase"/>
    <property type="match status" value="1"/>
</dbReference>
<feature type="transmembrane region" description="Helical" evidence="1">
    <location>
        <begin position="75"/>
        <end position="99"/>
    </location>
</feature>
<reference evidence="3 4" key="1">
    <citation type="submission" date="2018-06" db="EMBL/GenBank/DDBJ databases">
        <title>Complete genome of Desulfovibrio marinus P48SEP.</title>
        <authorList>
            <person name="Crispim J.S."/>
            <person name="Vidigal P.M.P."/>
            <person name="Silva L.C.F."/>
            <person name="Araujo L.C."/>
            <person name="Laguardia C.N."/>
            <person name="Dias R.S."/>
            <person name="Sousa M.P."/>
            <person name="Paula S.O."/>
            <person name="Silva C."/>
        </authorList>
    </citation>
    <scope>NUCLEOTIDE SEQUENCE [LARGE SCALE GENOMIC DNA]</scope>
    <source>
        <strain evidence="3 4">P48SEP</strain>
    </source>
</reference>
<dbReference type="AlphaFoldDB" id="A0A6P1ZGU2"/>
<protein>
    <submittedName>
        <fullName evidence="3">Sorbosone dehydrogenase family protein</fullName>
    </submittedName>
</protein>
<comment type="caution">
    <text evidence="3">The sequence shown here is derived from an EMBL/GenBank/DDBJ whole genome shotgun (WGS) entry which is preliminary data.</text>
</comment>
<name>A0A6P1ZGU2_9BACT</name>
<dbReference type="Proteomes" id="UP000434052">
    <property type="component" value="Unassembled WGS sequence"/>
</dbReference>
<accession>A0A6P1ZGU2</accession>
<evidence type="ECO:0000313" key="3">
    <source>
        <dbReference type="EMBL" id="TVM33335.1"/>
    </source>
</evidence>
<organism evidence="3 4">
    <name type="scientific">Oceanidesulfovibrio marinus</name>
    <dbReference type="NCBI Taxonomy" id="370038"/>
    <lineage>
        <taxon>Bacteria</taxon>
        <taxon>Pseudomonadati</taxon>
        <taxon>Thermodesulfobacteriota</taxon>
        <taxon>Desulfovibrionia</taxon>
        <taxon>Desulfovibrionales</taxon>
        <taxon>Desulfovibrionaceae</taxon>
        <taxon>Oceanidesulfovibrio</taxon>
    </lineage>
</organism>
<dbReference type="EMBL" id="QMIF01000007">
    <property type="protein sequence ID" value="TVM33335.1"/>
    <property type="molecule type" value="Genomic_DNA"/>
</dbReference>
<keyword evidence="1" id="KW-0472">Membrane</keyword>
<keyword evidence="1" id="KW-1133">Transmembrane helix</keyword>
<dbReference type="PANTHER" id="PTHR33546:SF1">
    <property type="entry name" value="LARGE, MULTIFUNCTIONAL SECRETED PROTEIN"/>
    <property type="match status" value="1"/>
</dbReference>
<evidence type="ECO:0000313" key="4">
    <source>
        <dbReference type="Proteomes" id="UP000434052"/>
    </source>
</evidence>
<evidence type="ECO:0000259" key="2">
    <source>
        <dbReference type="Pfam" id="PF22807"/>
    </source>
</evidence>
<dbReference type="OrthoDB" id="9770043at2"/>
<keyword evidence="1" id="KW-0812">Transmembrane</keyword>
<dbReference type="Gene3D" id="2.120.10.30">
    <property type="entry name" value="TolB, C-terminal domain"/>
    <property type="match status" value="1"/>
</dbReference>
<dbReference type="PANTHER" id="PTHR33546">
    <property type="entry name" value="LARGE, MULTIFUNCTIONAL SECRETED PROTEIN-RELATED"/>
    <property type="match status" value="1"/>
</dbReference>
<sequence length="469" mass="51770">MRCGGMALYSRVSRVTLHATCGTSVPGSGLGPGQLPDIFPLSCLIPGTARRYCCKMGTQRPTPGRLQWRGTVKRFIALGIICMGIILAVSCGDSQTYAWDCPQDTGMEAFVPSPRQPTAERIQQLRLPDGFRIDIFARDLGHARMMAVDSDGAVYLTTPDQNRVLVLRDTNGDGAADDVRPLFRNLPRVHGITIHEDRMYLASPTTVWLARRQGDTFADPKVIIDDLPRGGRHPNRTLGVGPDGKLYISVGSSCNACEEQNSEHATVLRAELDGSDRAIFTEGLRNTIGFDWHPDTQKLWGMDHGSDGRGDNIPPEELNLLAQGNHYGWPWVYGKNQPDPVWEREQPETVSRFLDETTPATLTYQAHSSPLGFVFYNGDMFPEKYRTGAFVPFRGSWNRCPPTGYKVAFVQFDSNGQPTGFEDFVTGFLMDDGRTQFARLAGIAVAKDGALLVADDSNGVVYRISYQGE</sequence>
<dbReference type="InterPro" id="IPR054539">
    <property type="entry name" value="Beta-prop_PDH"/>
</dbReference>
<proteinExistence type="predicted"/>